<feature type="region of interest" description="Disordered" evidence="1">
    <location>
        <begin position="1"/>
        <end position="30"/>
    </location>
</feature>
<dbReference type="AlphaFoldDB" id="A0A238H663"/>
<accession>A0A238H663</accession>
<gene>
    <name evidence="2" type="ORF">BSIN_3663</name>
</gene>
<dbReference type="Proteomes" id="UP000198460">
    <property type="component" value="Unassembled WGS sequence"/>
</dbReference>
<evidence type="ECO:0000256" key="1">
    <source>
        <dbReference type="SAM" id="MobiDB-lite"/>
    </source>
</evidence>
<name>A0A238H663_9BURK</name>
<proteinExistence type="predicted"/>
<organism evidence="2 3">
    <name type="scientific">Burkholderia singularis</name>
    <dbReference type="NCBI Taxonomy" id="1503053"/>
    <lineage>
        <taxon>Bacteria</taxon>
        <taxon>Pseudomonadati</taxon>
        <taxon>Pseudomonadota</taxon>
        <taxon>Betaproteobacteria</taxon>
        <taxon>Burkholderiales</taxon>
        <taxon>Burkholderiaceae</taxon>
        <taxon>Burkholderia</taxon>
        <taxon>pseudomallei group</taxon>
    </lineage>
</organism>
<sequence length="41" mass="4766">MRTRSHEPFVSYAPPNGGLPRRYRTPPPPRIVPLFPRLPLQ</sequence>
<dbReference type="EMBL" id="FXAN01000056">
    <property type="protein sequence ID" value="SMG00533.1"/>
    <property type="molecule type" value="Genomic_DNA"/>
</dbReference>
<reference evidence="2 3" key="1">
    <citation type="submission" date="2017-04" db="EMBL/GenBank/DDBJ databases">
        <authorList>
            <person name="Afonso C.L."/>
            <person name="Miller P.J."/>
            <person name="Scott M.A."/>
            <person name="Spackman E."/>
            <person name="Goraichik I."/>
            <person name="Dimitrov K.M."/>
            <person name="Suarez D.L."/>
            <person name="Swayne D.E."/>
        </authorList>
    </citation>
    <scope>NUCLEOTIDE SEQUENCE [LARGE SCALE GENOMIC DNA]</scope>
    <source>
        <strain evidence="2">LMG 28154</strain>
    </source>
</reference>
<protein>
    <submittedName>
        <fullName evidence="2">Uncharacterized protein</fullName>
    </submittedName>
</protein>
<evidence type="ECO:0000313" key="2">
    <source>
        <dbReference type="EMBL" id="SMG00533.1"/>
    </source>
</evidence>
<evidence type="ECO:0000313" key="3">
    <source>
        <dbReference type="Proteomes" id="UP000198460"/>
    </source>
</evidence>